<evidence type="ECO:0000313" key="3">
    <source>
        <dbReference type="EMBL" id="RSN78629.1"/>
    </source>
</evidence>
<dbReference type="EC" id="2.7.1.169" evidence="1"/>
<evidence type="ECO:0000259" key="2">
    <source>
        <dbReference type="Pfam" id="PF00288"/>
    </source>
</evidence>
<dbReference type="EMBL" id="RCOS01000015">
    <property type="protein sequence ID" value="RSN78629.1"/>
    <property type="molecule type" value="Genomic_DNA"/>
</dbReference>
<keyword evidence="1" id="KW-0547">Nucleotide-binding</keyword>
<reference evidence="3 4" key="1">
    <citation type="submission" date="2018-10" db="EMBL/GenBank/DDBJ databases">
        <title>Co-occurring genomic capacity for anaerobic methane metabolism and dissimilatory sulfite reduction discovered in the Korarchaeota.</title>
        <authorList>
            <person name="Mckay L.J."/>
            <person name="Dlakic M."/>
            <person name="Fields M.W."/>
            <person name="Delmont T.O."/>
            <person name="Eren A.M."/>
            <person name="Jay Z.J."/>
            <person name="Klingelsmith K.B."/>
            <person name="Rusch D.B."/>
            <person name="Inskeep W.P."/>
        </authorList>
    </citation>
    <scope>NUCLEOTIDE SEQUENCE [LARGE SCALE GENOMIC DNA]</scope>
    <source>
        <strain evidence="3 4">MDKW</strain>
    </source>
</reference>
<comment type="function">
    <text evidence="1">Phosphorylates (R)-pantoate to form (R)-4-phosphopantoate in the CoA biosynthesis pathway.</text>
</comment>
<comment type="catalytic activity">
    <reaction evidence="1">
        <text>(R)-pantoate + ATP = (R)-4-phosphopantoate + ADP + H(+)</text>
        <dbReference type="Rhea" id="RHEA:28246"/>
        <dbReference type="ChEBI" id="CHEBI:15378"/>
        <dbReference type="ChEBI" id="CHEBI:15980"/>
        <dbReference type="ChEBI" id="CHEBI:30616"/>
        <dbReference type="ChEBI" id="CHEBI:61294"/>
        <dbReference type="ChEBI" id="CHEBI:456216"/>
        <dbReference type="EC" id="2.7.1.169"/>
    </reaction>
</comment>
<dbReference type="InterPro" id="IPR020568">
    <property type="entry name" value="Ribosomal_Su5_D2-typ_SF"/>
</dbReference>
<dbReference type="PIRSF" id="PIRSF016896">
    <property type="entry name" value="GHMP_arc_MJ0969"/>
    <property type="match status" value="1"/>
</dbReference>
<keyword evidence="4" id="KW-1185">Reference proteome</keyword>
<proteinExistence type="inferred from homology"/>
<dbReference type="RefSeq" id="WP_125670116.1">
    <property type="nucleotide sequence ID" value="NZ_RCOS01000015.1"/>
</dbReference>
<gene>
    <name evidence="3" type="ORF">D6D85_00750</name>
</gene>
<dbReference type="HAMAP" id="MF_02223">
    <property type="entry name" value="Pantoate_kinase"/>
    <property type="match status" value="1"/>
</dbReference>
<evidence type="ECO:0000256" key="1">
    <source>
        <dbReference type="HAMAP-Rule" id="MF_02223"/>
    </source>
</evidence>
<dbReference type="UniPathway" id="UPA00241"/>
<feature type="domain" description="GHMP kinase N-terminal" evidence="2">
    <location>
        <begin position="73"/>
        <end position="138"/>
    </location>
</feature>
<comment type="caution">
    <text evidence="3">The sequence shown here is derived from an EMBL/GenBank/DDBJ whole genome shotgun (WGS) entry which is preliminary data.</text>
</comment>
<dbReference type="Gene3D" id="3.30.230.10">
    <property type="match status" value="1"/>
</dbReference>
<name>A0A429GXM7_9CREN</name>
<dbReference type="PANTHER" id="PTHR42282:SF1">
    <property type="entry name" value="PANTOATE KINASE"/>
    <property type="match status" value="1"/>
</dbReference>
<dbReference type="SUPFAM" id="SSF54211">
    <property type="entry name" value="Ribosomal protein S5 domain 2-like"/>
    <property type="match status" value="1"/>
</dbReference>
<dbReference type="GO" id="GO:0005524">
    <property type="term" value="F:ATP binding"/>
    <property type="evidence" value="ECO:0007669"/>
    <property type="project" value="UniProtKB-KW"/>
</dbReference>
<dbReference type="Pfam" id="PF00288">
    <property type="entry name" value="GHMP_kinases_N"/>
    <property type="match status" value="1"/>
</dbReference>
<keyword evidence="1" id="KW-0808">Transferase</keyword>
<dbReference type="AlphaFoldDB" id="A0A429GXM7"/>
<organism evidence="3 4">
    <name type="scientific">Candidatus Methanodesulfokora washburnensis</name>
    <dbReference type="NCBI Taxonomy" id="2478471"/>
    <lineage>
        <taxon>Archaea</taxon>
        <taxon>Thermoproteota</taxon>
        <taxon>Candidatus Korarchaeia</taxon>
        <taxon>Candidatus Korarchaeia incertae sedis</taxon>
        <taxon>Candidatus Methanodesulfokora</taxon>
    </lineage>
</organism>
<dbReference type="OrthoDB" id="85822at2157"/>
<dbReference type="GO" id="GO:0016301">
    <property type="term" value="F:kinase activity"/>
    <property type="evidence" value="ECO:0007669"/>
    <property type="project" value="UniProtKB-UniRule"/>
</dbReference>
<dbReference type="GO" id="GO:0015937">
    <property type="term" value="P:coenzyme A biosynthetic process"/>
    <property type="evidence" value="ECO:0007669"/>
    <property type="project" value="UniProtKB-UniRule"/>
</dbReference>
<dbReference type="PANTHER" id="PTHR42282">
    <property type="entry name" value="PANTOATE KINASE-RELATED"/>
    <property type="match status" value="1"/>
</dbReference>
<dbReference type="InterPro" id="IPR006204">
    <property type="entry name" value="GHMP_kinase_N_dom"/>
</dbReference>
<dbReference type="Proteomes" id="UP000277582">
    <property type="component" value="Unassembled WGS sequence"/>
</dbReference>
<protein>
    <recommendedName>
        <fullName evidence="1">Pantoate kinase</fullName>
        <shortName evidence="1">PoK</shortName>
        <ecNumber evidence="1">2.7.1.169</ecNumber>
    </recommendedName>
</protein>
<comment type="pathway">
    <text evidence="1">Cofactor biosynthesis; coenzyme A biosynthesis.</text>
</comment>
<keyword evidence="1" id="KW-0173">Coenzyme A biosynthesis</keyword>
<comment type="similarity">
    <text evidence="1">Belongs to the GHMP kinase family. PoK subfamily.</text>
</comment>
<keyword evidence="1" id="KW-0418">Kinase</keyword>
<sequence length="280" mass="30245">MEAEAVRVEVPLHITGFFRPYFSEDPLKTGSTGAGLVVIPGLLCELRRSNGYKLFYNGVETRIPPVEEIARSFNMMIDIRSNVPLGAGYGASGASALAVSLALKGILGGSELDAARRAHVAEVKNMTGLGDVTAIFCGEQLAIRTKPGAPGVGKVVAIRPSGNIWIVTSDLGVMSTRKMLESMGGKIEIYGKDAMDKFMENPSLESFFCLSREFSERIGFMRGELVEKLKSIEKNVIGLTVKKGVLLAAVDDGDLSEVIPNMRKIFGSVHLFRLGGMRRC</sequence>
<keyword evidence="1" id="KW-0067">ATP-binding</keyword>
<evidence type="ECO:0000313" key="4">
    <source>
        <dbReference type="Proteomes" id="UP000277582"/>
    </source>
</evidence>
<accession>A0A429GXM7</accession>
<dbReference type="InterPro" id="IPR014721">
    <property type="entry name" value="Ribsml_uS5_D2-typ_fold_subgr"/>
</dbReference>
<dbReference type="InterPro" id="IPR012043">
    <property type="entry name" value="PoK"/>
</dbReference>